<accession>A0AAU9R7W7</accession>
<evidence type="ECO:0000313" key="2">
    <source>
        <dbReference type="EMBL" id="CAH2033732.1"/>
    </source>
</evidence>
<evidence type="ECO:0000313" key="3">
    <source>
        <dbReference type="Proteomes" id="UP000836841"/>
    </source>
</evidence>
<dbReference type="EMBL" id="OU466857">
    <property type="protein sequence ID" value="CAH2033732.1"/>
    <property type="molecule type" value="Genomic_DNA"/>
</dbReference>
<dbReference type="AlphaFoldDB" id="A0AAU9R7W7"/>
<reference evidence="2 3" key="1">
    <citation type="submission" date="2022-03" db="EMBL/GenBank/DDBJ databases">
        <authorList>
            <person name="Nunn A."/>
            <person name="Chopra R."/>
            <person name="Nunn A."/>
            <person name="Contreras Garrido A."/>
        </authorList>
    </citation>
    <scope>NUCLEOTIDE SEQUENCE [LARGE SCALE GENOMIC DNA]</scope>
</reference>
<feature type="compositionally biased region" description="Basic and acidic residues" evidence="1">
    <location>
        <begin position="54"/>
        <end position="65"/>
    </location>
</feature>
<organism evidence="2 3">
    <name type="scientific">Thlaspi arvense</name>
    <name type="common">Field penny-cress</name>
    <dbReference type="NCBI Taxonomy" id="13288"/>
    <lineage>
        <taxon>Eukaryota</taxon>
        <taxon>Viridiplantae</taxon>
        <taxon>Streptophyta</taxon>
        <taxon>Embryophyta</taxon>
        <taxon>Tracheophyta</taxon>
        <taxon>Spermatophyta</taxon>
        <taxon>Magnoliopsida</taxon>
        <taxon>eudicotyledons</taxon>
        <taxon>Gunneridae</taxon>
        <taxon>Pentapetalae</taxon>
        <taxon>rosids</taxon>
        <taxon>malvids</taxon>
        <taxon>Brassicales</taxon>
        <taxon>Brassicaceae</taxon>
        <taxon>Thlaspideae</taxon>
        <taxon>Thlaspi</taxon>
    </lineage>
</organism>
<dbReference type="Proteomes" id="UP000836841">
    <property type="component" value="Chromosome 1"/>
</dbReference>
<sequence>MTHHQAAAAHIIFFCRSQILRTLPHFMFMKMFNLSSFLSWINQNTQQPPKAKSKRSENVKSKSASETDTNNAPAKVKQFRSSLYMKLDDLFIYDGRWT</sequence>
<gene>
    <name evidence="2" type="ORF">TAV2_LOCUS2362</name>
</gene>
<feature type="region of interest" description="Disordered" evidence="1">
    <location>
        <begin position="46"/>
        <end position="74"/>
    </location>
</feature>
<keyword evidence="3" id="KW-1185">Reference proteome</keyword>
<evidence type="ECO:0000256" key="1">
    <source>
        <dbReference type="SAM" id="MobiDB-lite"/>
    </source>
</evidence>
<name>A0AAU9R7W7_THLAR</name>
<protein>
    <submittedName>
        <fullName evidence="2">Uncharacterized protein</fullName>
    </submittedName>
</protein>
<proteinExistence type="predicted"/>